<evidence type="ECO:0000259" key="7">
    <source>
        <dbReference type="Pfam" id="PF19044"/>
    </source>
</evidence>
<evidence type="ECO:0000256" key="2">
    <source>
        <dbReference type="ARBA" id="ARBA00022741"/>
    </source>
</evidence>
<keyword evidence="8" id="KW-0614">Plasmid</keyword>
<accession>A0A9X9IIY1</accession>
<keyword evidence="2" id="KW-0547">Nucleotide-binding</keyword>
<proteinExistence type="inferred from homology"/>
<evidence type="ECO:0000259" key="6">
    <source>
        <dbReference type="Pfam" id="PF03135"/>
    </source>
</evidence>
<sequence length="870" mass="98391">MSAEIATRKELDAEKAISSFIPYTRHVTDTILGTAAGDLLTVFKLSGRSHLSADYETLMNWVRDLNTVFKGAASDHLALWTHMVRRRVTEYPQAHYDNTFCAQFDMKYRAMFTGKSLMVNELYLTVIHRAMPDKTLALLAKFEKQSTREKVERQQSAVKDLEELQRLFFSSLKRYGPEVLSTYKCVHALTDVTADDGTVHQEEQRIELADWWERERPRFPRKPDDGRSELEFAEAAAAADNLPVYLYSRPAEFLARLVNGEQLPMPVTFAHFRETMPQNRINFSSWGELGEIRTPTRTRFFGMVEVFDYEKRTEPGHLNTFLKAPYECVLTQSFSLLSRHAARGQLERHRQHLVDSNDPSSDQVNQLTVALDQLMAGEFAFGEHHATLTVFGDTPAETRDLMEKARSAFFDVAIVPQVVGLALEAAYWAQLPCNWKYRPRPAPISSQNFLSFSSLHNYMAGKPAGNPWGPAVTMFKTDAGTPLYFNFHATDLDEDNEGDRPAGHTIVTGMTGQGKTVLLGILLAQAGKFRPSVVVFDKDRGMQGTVMAMGGKYFPLAMGQATGMNPLQLDPRPENIIFLKALIKQLAESSGDPVNHNDEVEISRAIDTVMFRLDKPLRRLSLLLQNLPNPMPDPNDPNPRPTVHARLLKWAEGGEYGWLFDNETDDIDLTRYRLYGFDYTDFLDVPIIRTPMMMYLMHRTDAMLNGQPFIKVMDEFWKPLEDAIFVKWSKDGLKTIRKENGLLVFATQEPGDALESPIARTIIQQCATQIFLPNPMASRADYVEGFKLTDAEFDLVKSLPQDSRKFVIKQGRCCAVGTINLVGFGDELLVLSCSPDRAEIIEAVIADVGDDPDRWVPAFVSRVKTKEKPQ</sequence>
<keyword evidence="3" id="KW-0067">ATP-binding</keyword>
<dbReference type="Pfam" id="PF03135">
    <property type="entry name" value="CagE_TrbE_VirB"/>
    <property type="match status" value="1"/>
</dbReference>
<dbReference type="PANTHER" id="PTHR30121">
    <property type="entry name" value="UNCHARACTERIZED PROTEIN YJGR-RELATED"/>
    <property type="match status" value="1"/>
</dbReference>
<dbReference type="InterPro" id="IPR027417">
    <property type="entry name" value="P-loop_NTPase"/>
</dbReference>
<evidence type="ECO:0000256" key="3">
    <source>
        <dbReference type="ARBA" id="ARBA00022840"/>
    </source>
</evidence>
<evidence type="ECO:0000256" key="4">
    <source>
        <dbReference type="ARBA" id="ARBA00023026"/>
    </source>
</evidence>
<feature type="domain" description="TraG P-loop" evidence="7">
    <location>
        <begin position="649"/>
        <end position="802"/>
    </location>
</feature>
<dbReference type="SUPFAM" id="SSF52540">
    <property type="entry name" value="P-loop containing nucleoside triphosphate hydrolases"/>
    <property type="match status" value="1"/>
</dbReference>
<feature type="domain" description="CagE TrbE VirB component of type IV transporter system central" evidence="6">
    <location>
        <begin position="246"/>
        <end position="440"/>
    </location>
</feature>
<keyword evidence="4" id="KW-0843">Virulence</keyword>
<name>A0A9X9IIY1_XANCI</name>
<dbReference type="Pfam" id="PF19044">
    <property type="entry name" value="P-loop_TraG"/>
    <property type="match status" value="1"/>
</dbReference>
<dbReference type="InterPro" id="IPR043964">
    <property type="entry name" value="P-loop_TraG"/>
</dbReference>
<dbReference type="AlphaFoldDB" id="A0A9X9IIY1"/>
<reference evidence="8" key="1">
    <citation type="submission" date="2020-12" db="EMBL/GenBank/DDBJ databases">
        <title>Complete genome investigation of Xanthomonas citri pv. durantae LMG696.</title>
        <authorList>
            <person name="Rana R."/>
            <person name="Bansal K."/>
            <person name="Patil P.B."/>
        </authorList>
    </citation>
    <scope>NUCLEOTIDE SEQUENCE</scope>
    <source>
        <strain evidence="8">LMG696</strain>
        <plasmid evidence="8">pLMG696-1</plasmid>
    </source>
</reference>
<dbReference type="GO" id="GO:0005524">
    <property type="term" value="F:ATP binding"/>
    <property type="evidence" value="ECO:0007669"/>
    <property type="project" value="UniProtKB-KW"/>
</dbReference>
<comment type="similarity">
    <text evidence="1">Belongs to the TrbE/VirB4 family.</text>
</comment>
<evidence type="ECO:0000313" key="8">
    <source>
        <dbReference type="EMBL" id="UVG61299.1"/>
    </source>
</evidence>
<protein>
    <recommendedName>
        <fullName evidence="5">Type IV secretion system protein virB4</fullName>
    </recommendedName>
</protein>
<dbReference type="InterPro" id="IPR051162">
    <property type="entry name" value="T4SS_component"/>
</dbReference>
<evidence type="ECO:0000313" key="9">
    <source>
        <dbReference type="Proteomes" id="UP000190508"/>
    </source>
</evidence>
<dbReference type="PANTHER" id="PTHR30121:SF12">
    <property type="entry name" value="TYPE IV SECRETION SYSTEM PROTEIN CAGE"/>
    <property type="match status" value="1"/>
</dbReference>
<evidence type="ECO:0000256" key="5">
    <source>
        <dbReference type="ARBA" id="ARBA00023635"/>
    </source>
</evidence>
<dbReference type="RefSeq" id="WP_258383199.1">
    <property type="nucleotide sequence ID" value="NZ_CP066344.1"/>
</dbReference>
<geneLocation type="plasmid" evidence="8 9">
    <name>pLMG696-1</name>
</geneLocation>
<dbReference type="NCBIfam" id="TIGR00929">
    <property type="entry name" value="VirB4_CagE"/>
    <property type="match status" value="1"/>
</dbReference>
<dbReference type="Proteomes" id="UP000190508">
    <property type="component" value="Plasmid pLMG696-1"/>
</dbReference>
<dbReference type="InterPro" id="IPR004346">
    <property type="entry name" value="CagE_TrbE_VirB"/>
</dbReference>
<dbReference type="EMBL" id="CP066344">
    <property type="protein sequence ID" value="UVG61299.1"/>
    <property type="molecule type" value="Genomic_DNA"/>
</dbReference>
<dbReference type="Gene3D" id="3.40.50.300">
    <property type="entry name" value="P-loop containing nucleotide triphosphate hydrolases"/>
    <property type="match status" value="2"/>
</dbReference>
<dbReference type="InterPro" id="IPR018145">
    <property type="entry name" value="CagE_TrbE_VirB_cntrl_dom"/>
</dbReference>
<gene>
    <name evidence="8" type="ORF">Xdur_023370</name>
</gene>
<organism evidence="8 9">
    <name type="scientific">Xanthomonas citri pv. durantae</name>
    <dbReference type="NCBI Taxonomy" id="487862"/>
    <lineage>
        <taxon>Bacteria</taxon>
        <taxon>Pseudomonadati</taxon>
        <taxon>Pseudomonadota</taxon>
        <taxon>Gammaproteobacteria</taxon>
        <taxon>Lysobacterales</taxon>
        <taxon>Lysobacteraceae</taxon>
        <taxon>Xanthomonas</taxon>
    </lineage>
</organism>
<evidence type="ECO:0000256" key="1">
    <source>
        <dbReference type="ARBA" id="ARBA00006512"/>
    </source>
</evidence>